<evidence type="ECO:0000256" key="7">
    <source>
        <dbReference type="ARBA" id="ARBA00038093"/>
    </source>
</evidence>
<dbReference type="InterPro" id="IPR029060">
    <property type="entry name" value="PIN-like_dom_sf"/>
</dbReference>
<protein>
    <recommendedName>
        <fullName evidence="8">PIN domain-containing protein</fullName>
    </recommendedName>
</protein>
<keyword evidence="2" id="KW-1277">Toxin-antitoxin system</keyword>
<comment type="cofactor">
    <cofactor evidence="1">
        <name>Mg(2+)</name>
        <dbReference type="ChEBI" id="CHEBI:18420"/>
    </cofactor>
</comment>
<dbReference type="GO" id="GO:0004518">
    <property type="term" value="F:nuclease activity"/>
    <property type="evidence" value="ECO:0007669"/>
    <property type="project" value="UniProtKB-KW"/>
</dbReference>
<feature type="domain" description="PIN" evidence="8">
    <location>
        <begin position="12"/>
        <end position="120"/>
    </location>
</feature>
<evidence type="ECO:0000256" key="3">
    <source>
        <dbReference type="ARBA" id="ARBA00022722"/>
    </source>
</evidence>
<dbReference type="AlphaFoldDB" id="A0A8J3VZ17"/>
<accession>A0A8J3VZ17</accession>
<gene>
    <name evidence="9" type="ORF">Mth01_18260</name>
</gene>
<dbReference type="Proteomes" id="UP000610966">
    <property type="component" value="Unassembled WGS sequence"/>
</dbReference>
<comment type="caution">
    <text evidence="9">The sequence shown here is derived from an EMBL/GenBank/DDBJ whole genome shotgun (WGS) entry which is preliminary data.</text>
</comment>
<dbReference type="GO" id="GO:0016787">
    <property type="term" value="F:hydrolase activity"/>
    <property type="evidence" value="ECO:0007669"/>
    <property type="project" value="UniProtKB-KW"/>
</dbReference>
<dbReference type="Gene3D" id="3.40.50.1010">
    <property type="entry name" value="5'-nuclease"/>
    <property type="match status" value="1"/>
</dbReference>
<dbReference type="InterPro" id="IPR002716">
    <property type="entry name" value="PIN_dom"/>
</dbReference>
<sequence>MTPADVPGGPLLVDTNVASFVYLQKPNSGWENFAALMQGHVLCMSFASVAEMLVMAHRNSWGPARRRDLINHVRLYTVLKFDIEVCKTWAPMYAKLRGQLKGEGVNDLWTAACAMAQNPPLPIITDDLTDFGTIGKHFELTLVHPTL</sequence>
<keyword evidence="10" id="KW-1185">Reference proteome</keyword>
<evidence type="ECO:0000256" key="1">
    <source>
        <dbReference type="ARBA" id="ARBA00001946"/>
    </source>
</evidence>
<evidence type="ECO:0000313" key="9">
    <source>
        <dbReference type="EMBL" id="GIH69573.1"/>
    </source>
</evidence>
<comment type="similarity">
    <text evidence="7">Belongs to the PINc/VapC protein family.</text>
</comment>
<dbReference type="PANTHER" id="PTHR33653:SF1">
    <property type="entry name" value="RIBONUCLEASE VAPC2"/>
    <property type="match status" value="1"/>
</dbReference>
<name>A0A8J3VZ17_9ACTN</name>
<dbReference type="GO" id="GO:0046872">
    <property type="term" value="F:metal ion binding"/>
    <property type="evidence" value="ECO:0007669"/>
    <property type="project" value="UniProtKB-KW"/>
</dbReference>
<evidence type="ECO:0000256" key="5">
    <source>
        <dbReference type="ARBA" id="ARBA00022801"/>
    </source>
</evidence>
<dbReference type="EMBL" id="BOOG01000016">
    <property type="protein sequence ID" value="GIH69573.1"/>
    <property type="molecule type" value="Genomic_DNA"/>
</dbReference>
<keyword evidence="4" id="KW-0479">Metal-binding</keyword>
<evidence type="ECO:0000256" key="4">
    <source>
        <dbReference type="ARBA" id="ARBA00022723"/>
    </source>
</evidence>
<dbReference type="Pfam" id="PF01850">
    <property type="entry name" value="PIN"/>
    <property type="match status" value="1"/>
</dbReference>
<organism evidence="9 10">
    <name type="scientific">Sphaerimonospora thailandensis</name>
    <dbReference type="NCBI Taxonomy" id="795644"/>
    <lineage>
        <taxon>Bacteria</taxon>
        <taxon>Bacillati</taxon>
        <taxon>Actinomycetota</taxon>
        <taxon>Actinomycetes</taxon>
        <taxon>Streptosporangiales</taxon>
        <taxon>Streptosporangiaceae</taxon>
        <taxon>Sphaerimonospora</taxon>
    </lineage>
</organism>
<keyword evidence="5" id="KW-0378">Hydrolase</keyword>
<evidence type="ECO:0000256" key="2">
    <source>
        <dbReference type="ARBA" id="ARBA00022649"/>
    </source>
</evidence>
<keyword evidence="3" id="KW-0540">Nuclease</keyword>
<reference evidence="9" key="1">
    <citation type="submission" date="2021-01" db="EMBL/GenBank/DDBJ databases">
        <title>Whole genome shotgun sequence of Sphaerimonospora thailandensis NBRC 107569.</title>
        <authorList>
            <person name="Komaki H."/>
            <person name="Tamura T."/>
        </authorList>
    </citation>
    <scope>NUCLEOTIDE SEQUENCE</scope>
    <source>
        <strain evidence="9">NBRC 107569</strain>
    </source>
</reference>
<evidence type="ECO:0000256" key="6">
    <source>
        <dbReference type="ARBA" id="ARBA00022842"/>
    </source>
</evidence>
<proteinExistence type="inferred from homology"/>
<dbReference type="PANTHER" id="PTHR33653">
    <property type="entry name" value="RIBONUCLEASE VAPC2"/>
    <property type="match status" value="1"/>
</dbReference>
<keyword evidence="6" id="KW-0460">Magnesium</keyword>
<evidence type="ECO:0000313" key="10">
    <source>
        <dbReference type="Proteomes" id="UP000610966"/>
    </source>
</evidence>
<evidence type="ECO:0000259" key="8">
    <source>
        <dbReference type="Pfam" id="PF01850"/>
    </source>
</evidence>
<dbReference type="InterPro" id="IPR050556">
    <property type="entry name" value="Type_II_TA_system_RNase"/>
</dbReference>
<dbReference type="SUPFAM" id="SSF88723">
    <property type="entry name" value="PIN domain-like"/>
    <property type="match status" value="1"/>
</dbReference>